<dbReference type="OrthoDB" id="8902640at2"/>
<evidence type="ECO:0000313" key="2">
    <source>
        <dbReference type="EMBL" id="SOE52206.1"/>
    </source>
</evidence>
<accession>A0A1C3K2K8</accession>
<organism evidence="1 3">
    <name type="scientific">Orrella dioscoreae</name>
    <dbReference type="NCBI Taxonomy" id="1851544"/>
    <lineage>
        <taxon>Bacteria</taxon>
        <taxon>Pseudomonadati</taxon>
        <taxon>Pseudomonadota</taxon>
        <taxon>Betaproteobacteria</taxon>
        <taxon>Burkholderiales</taxon>
        <taxon>Alcaligenaceae</taxon>
        <taxon>Orrella</taxon>
    </lineage>
</organism>
<dbReference type="RefSeq" id="WP_067753997.1">
    <property type="nucleotide sequence ID" value="NZ_LT907988.1"/>
</dbReference>
<dbReference type="EMBL" id="FLRC01000022">
    <property type="protein sequence ID" value="SBT25645.1"/>
    <property type="molecule type" value="Genomic_DNA"/>
</dbReference>
<evidence type="ECO:0008006" key="4">
    <source>
        <dbReference type="Google" id="ProtNLM"/>
    </source>
</evidence>
<protein>
    <recommendedName>
        <fullName evidence="4">Knr4/Smi1-like domain-containing protein</fullName>
    </recommendedName>
</protein>
<dbReference type="AlphaFoldDB" id="A0A1C3K2K8"/>
<sequence>MADDRLVLYNGLIAPQEIYGDARGVEPLLLLGDDMQGFCIAYDTRDASIVEIDPTNRHVARLADTFMGFIRAYMQAPG</sequence>
<dbReference type="KEGG" id="odi:ODI_R3995"/>
<evidence type="ECO:0000313" key="3">
    <source>
        <dbReference type="Proteomes" id="UP000078558"/>
    </source>
</evidence>
<dbReference type="EMBL" id="LT907988">
    <property type="protein sequence ID" value="SOE52206.1"/>
    <property type="molecule type" value="Genomic_DNA"/>
</dbReference>
<dbReference type="Proteomes" id="UP000078558">
    <property type="component" value="Chromosome I"/>
</dbReference>
<evidence type="ECO:0000313" key="1">
    <source>
        <dbReference type="EMBL" id="SBT25645.1"/>
    </source>
</evidence>
<reference evidence="2 3" key="2">
    <citation type="submission" date="2017-08" db="EMBL/GenBank/DDBJ databases">
        <authorList>
            <person name="de Groot N.N."/>
        </authorList>
    </citation>
    <scope>NUCLEOTIDE SEQUENCE [LARGE SCALE GENOMIC DNA]</scope>
    <source>
        <strain evidence="2">Orrdi1</strain>
    </source>
</reference>
<name>A0A1C3K2K8_9BURK</name>
<gene>
    <name evidence="1" type="ORF">ODI_01272</name>
    <name evidence="2" type="ORF">ODI_R3995</name>
</gene>
<keyword evidence="3" id="KW-1185">Reference proteome</keyword>
<reference evidence="1 3" key="1">
    <citation type="submission" date="2016-06" db="EMBL/GenBank/DDBJ databases">
        <authorList>
            <person name="Kjaerup R.B."/>
            <person name="Dalgaard T.S."/>
            <person name="Juul-Madsen H.R."/>
        </authorList>
    </citation>
    <scope>NUCLEOTIDE SEQUENCE [LARGE SCALE GENOMIC DNA]</scope>
    <source>
        <strain evidence="1">Orrdi1</strain>
    </source>
</reference>
<proteinExistence type="predicted"/>